<dbReference type="RefSeq" id="WP_129398181.1">
    <property type="nucleotide sequence ID" value="NZ_SDWT01000001.1"/>
</dbReference>
<dbReference type="Proteomes" id="UP000294071">
    <property type="component" value="Unassembled WGS sequence"/>
</dbReference>
<evidence type="ECO:0000259" key="3">
    <source>
        <dbReference type="Pfam" id="PF01642"/>
    </source>
</evidence>
<dbReference type="SUPFAM" id="SSF51703">
    <property type="entry name" value="Cobalamin (vitamin B12)-dependent enzymes"/>
    <property type="match status" value="1"/>
</dbReference>
<dbReference type="OrthoDB" id="9762378at2"/>
<protein>
    <submittedName>
        <fullName evidence="4">Methylmalonyl-CoA mutase</fullName>
    </submittedName>
</protein>
<feature type="region of interest" description="Disordered" evidence="2">
    <location>
        <begin position="1"/>
        <end position="41"/>
    </location>
</feature>
<dbReference type="EMBL" id="SDWT01000001">
    <property type="protein sequence ID" value="RYB93176.1"/>
    <property type="molecule type" value="Genomic_DNA"/>
</dbReference>
<evidence type="ECO:0000256" key="2">
    <source>
        <dbReference type="SAM" id="MobiDB-lite"/>
    </source>
</evidence>
<dbReference type="Pfam" id="PF01642">
    <property type="entry name" value="MM_CoA_mutase"/>
    <property type="match status" value="1"/>
</dbReference>
<feature type="domain" description="Methylmalonyl-CoA mutase alpha/beta chain catalytic" evidence="3">
    <location>
        <begin position="236"/>
        <end position="465"/>
    </location>
</feature>
<reference evidence="4 5" key="1">
    <citation type="submission" date="2019-01" db="EMBL/GenBank/DDBJ databases">
        <title>Novel species of Nocardioides.</title>
        <authorList>
            <person name="Liu Q."/>
            <person name="Xin Y.-H."/>
        </authorList>
    </citation>
    <scope>NUCLEOTIDE SEQUENCE [LARGE SCALE GENOMIC DNA]</scope>
    <source>
        <strain evidence="4 5">CGMCC 4.6882</strain>
    </source>
</reference>
<evidence type="ECO:0000256" key="1">
    <source>
        <dbReference type="ARBA" id="ARBA00011870"/>
    </source>
</evidence>
<evidence type="ECO:0000313" key="4">
    <source>
        <dbReference type="EMBL" id="RYB93176.1"/>
    </source>
</evidence>
<organism evidence="4 5">
    <name type="scientific">Nocardioides oleivorans</name>
    <dbReference type="NCBI Taxonomy" id="273676"/>
    <lineage>
        <taxon>Bacteria</taxon>
        <taxon>Bacillati</taxon>
        <taxon>Actinomycetota</taxon>
        <taxon>Actinomycetes</taxon>
        <taxon>Propionibacteriales</taxon>
        <taxon>Nocardioidaceae</taxon>
        <taxon>Nocardioides</taxon>
    </lineage>
</organism>
<keyword evidence="5" id="KW-1185">Reference proteome</keyword>
<accession>A0A4Q2RWP4</accession>
<dbReference type="GO" id="GO:0005737">
    <property type="term" value="C:cytoplasm"/>
    <property type="evidence" value="ECO:0007669"/>
    <property type="project" value="TreeGrafter"/>
</dbReference>
<dbReference type="GO" id="GO:0019678">
    <property type="term" value="P:propionate metabolic process, methylmalonyl pathway"/>
    <property type="evidence" value="ECO:0007669"/>
    <property type="project" value="TreeGrafter"/>
</dbReference>
<dbReference type="Gene3D" id="3.20.20.240">
    <property type="entry name" value="Methylmalonyl-CoA mutase"/>
    <property type="match status" value="1"/>
</dbReference>
<dbReference type="PANTHER" id="PTHR48101">
    <property type="entry name" value="METHYLMALONYL-COA MUTASE, MITOCHONDRIAL-RELATED"/>
    <property type="match status" value="1"/>
</dbReference>
<dbReference type="Gene3D" id="3.40.50.280">
    <property type="entry name" value="Cobalamin-binding domain"/>
    <property type="match status" value="1"/>
</dbReference>
<dbReference type="InterPro" id="IPR006099">
    <property type="entry name" value="MeMalonylCoA_mutase_a/b_cat"/>
</dbReference>
<dbReference type="GO" id="GO:0004494">
    <property type="term" value="F:methylmalonyl-CoA mutase activity"/>
    <property type="evidence" value="ECO:0007669"/>
    <property type="project" value="UniProtKB-EC"/>
</dbReference>
<dbReference type="InterPro" id="IPR016176">
    <property type="entry name" value="Cbl-dep_enz_cat"/>
</dbReference>
<sequence>MTDPEAGPADGPADGPVDGGLAEPEELQPEEGSLRLVGDGDTYDVGAWETATAAVLRKARRLADDAPDSDVWAALTRTTLDGIEVAPIGQPSDLDGLTTSGRPARAGAWDVRTSLVGDDAAQMNEAALVDLDNGATSLHLDPSDLADTSAVATALRGVLLDLAPVSLDRPTAEQSEALARLLDDTAGDPHPRNNLSADPATALAFGERIGDDGSTVADTFVATVRRAQALGVLGAVVDGTALHDRGASDAQELGWTMAVGVHYLRLLAEAGFSVDEAAALLEFRYAVTDEQFPAIAKLRAARRLWARVLEVSGAQEVPQRQHVVTSRAIMGKVDPWVNMLRGTIAAFAAGVGGADAVTVIPFDERLGLPDALGRRIARNTSSLLIEESHVAAVTDPAGGSYAVEKLTDDLAVAGWAELGRIEADGGFGERAAAGVKERVAAVRAQRDAEVADRSRPLTGISEFPNLGEAIPERAPWGRAGVHYGSAFEDLRSEPAASPVFLATMGPIAAHTARATFATNLFAAGGVAVEAAGATGSVDDVVRAHAGQPVVCLAGTDAAYAEWGADLVAALRAAGATYVVLAGKPGERTALMQGNGPGDVDDSCAVGVDALGFLARIREELAR</sequence>
<evidence type="ECO:0000313" key="5">
    <source>
        <dbReference type="Proteomes" id="UP000294071"/>
    </source>
</evidence>
<dbReference type="PANTHER" id="PTHR48101:SF4">
    <property type="entry name" value="METHYLMALONYL-COA MUTASE, MITOCHONDRIAL"/>
    <property type="match status" value="1"/>
</dbReference>
<dbReference type="AlphaFoldDB" id="A0A4Q2RWP4"/>
<comment type="subunit">
    <text evidence="1">Heterodimer of an alpha and a beta chain.</text>
</comment>
<name>A0A4Q2RWP4_9ACTN</name>
<gene>
    <name evidence="4" type="ORF">EUA93_01670</name>
</gene>
<comment type="caution">
    <text evidence="4">The sequence shown here is derived from an EMBL/GenBank/DDBJ whole genome shotgun (WGS) entry which is preliminary data.</text>
</comment>
<dbReference type="GO" id="GO:0031419">
    <property type="term" value="F:cobalamin binding"/>
    <property type="evidence" value="ECO:0007669"/>
    <property type="project" value="UniProtKB-KW"/>
</dbReference>
<feature type="compositionally biased region" description="Low complexity" evidence="2">
    <location>
        <begin position="1"/>
        <end position="22"/>
    </location>
</feature>
<proteinExistence type="predicted"/>